<feature type="transmembrane region" description="Helical" evidence="1">
    <location>
        <begin position="98"/>
        <end position="119"/>
    </location>
</feature>
<comment type="caution">
    <text evidence="3">The sequence shown here is derived from an EMBL/GenBank/DDBJ whole genome shotgun (WGS) entry which is preliminary data.</text>
</comment>
<reference evidence="3 4" key="1">
    <citation type="submission" date="2020-08" db="EMBL/GenBank/DDBJ databases">
        <title>Genomic Encyclopedia of Type Strains, Phase III (KMG-III): the genomes of soil and plant-associated and newly described type strains.</title>
        <authorList>
            <person name="Whitman W."/>
        </authorList>
    </citation>
    <scope>NUCLEOTIDE SEQUENCE [LARGE SCALE GENOMIC DNA]</scope>
    <source>
        <strain evidence="3 4">CECT 8654</strain>
    </source>
</reference>
<organism evidence="3 4">
    <name type="scientific">Litorivivens lipolytica</name>
    <dbReference type="NCBI Taxonomy" id="1524264"/>
    <lineage>
        <taxon>Bacteria</taxon>
        <taxon>Pseudomonadati</taxon>
        <taxon>Pseudomonadota</taxon>
        <taxon>Gammaproteobacteria</taxon>
        <taxon>Litorivivens</taxon>
    </lineage>
</organism>
<name>A0A7W4Z6S7_9GAMM</name>
<keyword evidence="1" id="KW-0472">Membrane</keyword>
<dbReference type="NCBIfam" id="NF033919">
    <property type="entry name" value="PA2779_fam"/>
    <property type="match status" value="1"/>
</dbReference>
<keyword evidence="1" id="KW-1133">Transmembrane helix</keyword>
<sequence>MHRSKAGKTLSLILSALVMWSGLLLSSANAGVVSSSDMLVEQHQFESKQAVKDFLDRDDVKEQLVELGVSPADVDSRIDAMTADELAELNATLQDAPAGAGLVGVVLTIFIVFVITDVIGATDIFPFIRPVN</sequence>
<dbReference type="InterPro" id="IPR016924">
    <property type="entry name" value="UCP029543"/>
</dbReference>
<dbReference type="RefSeq" id="WP_183409903.1">
    <property type="nucleotide sequence ID" value="NZ_JACHWY010000001.1"/>
</dbReference>
<keyword evidence="4" id="KW-1185">Reference proteome</keyword>
<evidence type="ECO:0000256" key="1">
    <source>
        <dbReference type="SAM" id="Phobius"/>
    </source>
</evidence>
<evidence type="ECO:0000313" key="3">
    <source>
        <dbReference type="EMBL" id="MBB3047270.1"/>
    </source>
</evidence>
<dbReference type="InterPro" id="IPR046735">
    <property type="entry name" value="PA2779-like"/>
</dbReference>
<dbReference type="AlphaFoldDB" id="A0A7W4Z6S7"/>
<dbReference type="PIRSF" id="PIRSF029543">
    <property type="entry name" value="UCP029543"/>
    <property type="match status" value="1"/>
</dbReference>
<feature type="chain" id="PRO_5030893132" description="PA2779 family protein" evidence="2">
    <location>
        <begin position="31"/>
        <end position="132"/>
    </location>
</feature>
<keyword evidence="1" id="KW-0812">Transmembrane</keyword>
<feature type="signal peptide" evidence="2">
    <location>
        <begin position="1"/>
        <end position="30"/>
    </location>
</feature>
<protein>
    <recommendedName>
        <fullName evidence="5">PA2779 family protein</fullName>
    </recommendedName>
</protein>
<dbReference type="Pfam" id="PF20332">
    <property type="entry name" value="DUF6627"/>
    <property type="match status" value="1"/>
</dbReference>
<accession>A0A7W4Z6S7</accession>
<dbReference type="EMBL" id="JACHWY010000001">
    <property type="protein sequence ID" value="MBB3047270.1"/>
    <property type="molecule type" value="Genomic_DNA"/>
</dbReference>
<dbReference type="Proteomes" id="UP000537130">
    <property type="component" value="Unassembled WGS sequence"/>
</dbReference>
<gene>
    <name evidence="3" type="ORF">FHR99_001506</name>
</gene>
<evidence type="ECO:0008006" key="5">
    <source>
        <dbReference type="Google" id="ProtNLM"/>
    </source>
</evidence>
<evidence type="ECO:0000256" key="2">
    <source>
        <dbReference type="SAM" id="SignalP"/>
    </source>
</evidence>
<proteinExistence type="predicted"/>
<keyword evidence="2" id="KW-0732">Signal</keyword>
<evidence type="ECO:0000313" key="4">
    <source>
        <dbReference type="Proteomes" id="UP000537130"/>
    </source>
</evidence>